<dbReference type="Gene3D" id="1.10.287.1490">
    <property type="match status" value="1"/>
</dbReference>
<feature type="coiled-coil region" evidence="1">
    <location>
        <begin position="6"/>
        <end position="248"/>
    </location>
</feature>
<evidence type="ECO:0000256" key="1">
    <source>
        <dbReference type="SAM" id="Coils"/>
    </source>
</evidence>
<keyword evidence="2" id="KW-1185">Reference proteome</keyword>
<evidence type="ECO:0000313" key="3">
    <source>
        <dbReference type="WBParaSite" id="PDA_v2.g13923.t1"/>
    </source>
</evidence>
<dbReference type="AlphaFoldDB" id="A0A914PGM3"/>
<dbReference type="WBParaSite" id="PDA_v2.g13923.t1">
    <property type="protein sequence ID" value="PDA_v2.g13923.t1"/>
    <property type="gene ID" value="PDA_v2.g13923"/>
</dbReference>
<organism evidence="2 3">
    <name type="scientific">Panagrolaimus davidi</name>
    <dbReference type="NCBI Taxonomy" id="227884"/>
    <lineage>
        <taxon>Eukaryota</taxon>
        <taxon>Metazoa</taxon>
        <taxon>Ecdysozoa</taxon>
        <taxon>Nematoda</taxon>
        <taxon>Chromadorea</taxon>
        <taxon>Rhabditida</taxon>
        <taxon>Tylenchina</taxon>
        <taxon>Panagrolaimomorpha</taxon>
        <taxon>Panagrolaimoidea</taxon>
        <taxon>Panagrolaimidae</taxon>
        <taxon>Panagrolaimus</taxon>
    </lineage>
</organism>
<protein>
    <submittedName>
        <fullName evidence="3">GRIP domain-containing protein</fullName>
    </submittedName>
</protein>
<proteinExistence type="predicted"/>
<reference evidence="3" key="1">
    <citation type="submission" date="2022-11" db="UniProtKB">
        <authorList>
            <consortium name="WormBaseParasite"/>
        </authorList>
    </citation>
    <scope>IDENTIFICATION</scope>
</reference>
<accession>A0A914PGM3</accession>
<keyword evidence="1" id="KW-0175">Coiled coil</keyword>
<name>A0A914PGM3_9BILA</name>
<sequence length="400" mass="46167">MVSAECKEYQEQIKKLENLLSEKATLIDKIQANEANLIHSVNSFTNECENYKQKIQDAETQLSEKVSNEQKLNEKLNYISSQCKEYQEEIKKLQNQLSEKTVVIDELHKQMNQMNSVNTEELTSNFQAMQQEVQRLNAELKASHDSQAKLQNHVQKLMDNLQAKDDEVSQLAAEMENQAVDGPRAINTVKEMLQTKIKECNAYAEKTEQLKRNISQYTQQLQEKDQLILELQKIRENLLLSNEHLEKEFGRCRTMLEKLTSQSNPSDAATVKKLQDELTLLTSQYNIVKQVCFKMFIDEERGFDHSMLLINLLNYDDKSKSILKEYVTAKYQGTLEGFFKKFNFTSTAQLAQELLKFVDQDIAKSKISLAPVSEPAFQMKVDETLPEPSSDSNDLRNIIQ</sequence>
<dbReference type="Proteomes" id="UP000887578">
    <property type="component" value="Unplaced"/>
</dbReference>
<evidence type="ECO:0000313" key="2">
    <source>
        <dbReference type="Proteomes" id="UP000887578"/>
    </source>
</evidence>